<dbReference type="Pfam" id="PF02245">
    <property type="entry name" value="Pur_DNA_glyco"/>
    <property type="match status" value="1"/>
</dbReference>
<keyword evidence="7" id="KW-1185">Reference proteome</keyword>
<dbReference type="GO" id="GO:0003677">
    <property type="term" value="F:DNA binding"/>
    <property type="evidence" value="ECO:0007669"/>
    <property type="project" value="InterPro"/>
</dbReference>
<evidence type="ECO:0000256" key="2">
    <source>
        <dbReference type="ARBA" id="ARBA00022763"/>
    </source>
</evidence>
<dbReference type="NCBIfam" id="TIGR00567">
    <property type="entry name" value="3mg"/>
    <property type="match status" value="1"/>
</dbReference>
<dbReference type="InterPro" id="IPR003180">
    <property type="entry name" value="MPG"/>
</dbReference>
<keyword evidence="3 5" id="KW-0378">Hydrolase</keyword>
<comment type="caution">
    <text evidence="6">The sequence shown here is derived from an EMBL/GenBank/DDBJ whole genome shotgun (WGS) entry which is preliminary data.</text>
</comment>
<dbReference type="PANTHER" id="PTHR10429:SF0">
    <property type="entry name" value="DNA-3-METHYLADENINE GLYCOSYLASE"/>
    <property type="match status" value="1"/>
</dbReference>
<proteinExistence type="inferred from homology"/>
<dbReference type="Proteomes" id="UP000645610">
    <property type="component" value="Unassembled WGS sequence"/>
</dbReference>
<dbReference type="AlphaFoldDB" id="A0A931BIN4"/>
<dbReference type="SUPFAM" id="SSF50486">
    <property type="entry name" value="FMT C-terminal domain-like"/>
    <property type="match status" value="1"/>
</dbReference>
<evidence type="ECO:0000256" key="4">
    <source>
        <dbReference type="ARBA" id="ARBA00023204"/>
    </source>
</evidence>
<dbReference type="RefSeq" id="WP_196287523.1">
    <property type="nucleotide sequence ID" value="NZ_JADQDP010000003.1"/>
</dbReference>
<dbReference type="HAMAP" id="MF_00527">
    <property type="entry name" value="3MGH"/>
    <property type="match status" value="1"/>
</dbReference>
<evidence type="ECO:0000313" key="6">
    <source>
        <dbReference type="EMBL" id="MBF9143211.1"/>
    </source>
</evidence>
<sequence>MPHSKLPASFFQRPDVLAIARDLLGKHLCTNIDGIITAGRVVETEAYRHEGDNSLTMHLQRKRHQAQGLHVPGGAAYIYTVYNRYALFNIATHDAQHPDAVLIRAIEPTEGIEEMLRRRGLAATKRGFTAGPGLLSQALGITPALSGLPVTGEVIWFEDHGEQVADADVVASARVGLEYAGAEAAGLPWRFRIKDSKWTSPAK</sequence>
<protein>
    <recommendedName>
        <fullName evidence="5">Putative 3-methyladenine DNA glycosylase</fullName>
        <ecNumber evidence="5">3.2.2.-</ecNumber>
    </recommendedName>
</protein>
<evidence type="ECO:0000256" key="1">
    <source>
        <dbReference type="ARBA" id="ARBA00009232"/>
    </source>
</evidence>
<comment type="similarity">
    <text evidence="1 5">Belongs to the DNA glycosylase MPG family.</text>
</comment>
<dbReference type="EMBL" id="JADQDP010000003">
    <property type="protein sequence ID" value="MBF9143211.1"/>
    <property type="molecule type" value="Genomic_DNA"/>
</dbReference>
<keyword evidence="4 5" id="KW-0234">DNA repair</keyword>
<evidence type="ECO:0000313" key="7">
    <source>
        <dbReference type="Proteomes" id="UP000645610"/>
    </source>
</evidence>
<gene>
    <name evidence="6" type="ORF">I2I01_16300</name>
</gene>
<dbReference type="InterPro" id="IPR011034">
    <property type="entry name" value="Formyl_transferase-like_C_sf"/>
</dbReference>
<reference evidence="6 7" key="1">
    <citation type="submission" date="2020-11" db="EMBL/GenBank/DDBJ databases">
        <authorList>
            <person name="Kim M.K."/>
        </authorList>
    </citation>
    <scope>NUCLEOTIDE SEQUENCE [LARGE SCALE GENOMIC DNA]</scope>
    <source>
        <strain evidence="6 7">BT439</strain>
    </source>
</reference>
<keyword evidence="2 5" id="KW-0227">DNA damage</keyword>
<evidence type="ECO:0000256" key="5">
    <source>
        <dbReference type="HAMAP-Rule" id="MF_00527"/>
    </source>
</evidence>
<evidence type="ECO:0000256" key="3">
    <source>
        <dbReference type="ARBA" id="ARBA00022801"/>
    </source>
</evidence>
<dbReference type="PANTHER" id="PTHR10429">
    <property type="entry name" value="DNA-3-METHYLADENINE GLYCOSYLASE"/>
    <property type="match status" value="1"/>
</dbReference>
<name>A0A931BIN4_9BACT</name>
<dbReference type="Gene3D" id="3.10.300.10">
    <property type="entry name" value="Methylpurine-DNA glycosylase (MPG)"/>
    <property type="match status" value="1"/>
</dbReference>
<accession>A0A931BIN4</accession>
<dbReference type="GO" id="GO:0003905">
    <property type="term" value="F:alkylbase DNA N-glycosylase activity"/>
    <property type="evidence" value="ECO:0007669"/>
    <property type="project" value="InterPro"/>
</dbReference>
<dbReference type="CDD" id="cd00540">
    <property type="entry name" value="AAG"/>
    <property type="match status" value="1"/>
</dbReference>
<dbReference type="InterPro" id="IPR036995">
    <property type="entry name" value="MPG_sf"/>
</dbReference>
<dbReference type="EC" id="3.2.2.-" evidence="5"/>
<dbReference type="GO" id="GO:0006284">
    <property type="term" value="P:base-excision repair"/>
    <property type="evidence" value="ECO:0007669"/>
    <property type="project" value="InterPro"/>
</dbReference>
<organism evidence="6 7">
    <name type="scientific">Hymenobacter properus</name>
    <dbReference type="NCBI Taxonomy" id="2791026"/>
    <lineage>
        <taxon>Bacteria</taxon>
        <taxon>Pseudomonadati</taxon>
        <taxon>Bacteroidota</taxon>
        <taxon>Cytophagia</taxon>
        <taxon>Cytophagales</taxon>
        <taxon>Hymenobacteraceae</taxon>
        <taxon>Hymenobacter</taxon>
    </lineage>
</organism>